<dbReference type="RefSeq" id="WP_038604897.1">
    <property type="nucleotide sequence ID" value="NZ_CP008944.1"/>
</dbReference>
<reference evidence="2 3" key="1">
    <citation type="submission" date="2014-07" db="EMBL/GenBank/DDBJ databases">
        <title>Complete genome sequence of Corynebacterium atypicum DSM 44849: identifiction of the mycolic acid biosynthesis genes.</title>
        <authorList>
            <person name="Tippelt A."/>
            <person name="Mollmann S."/>
            <person name="Albersmeier A."/>
            <person name="Jaenicke S."/>
            <person name="Ruckert C."/>
            <person name="Tauch A."/>
        </authorList>
    </citation>
    <scope>NUCLEOTIDE SEQUENCE [LARGE SCALE GENOMIC DNA]</scope>
    <source>
        <strain evidence="2 3">R2070</strain>
    </source>
</reference>
<dbReference type="NCBIfam" id="TIGR03083">
    <property type="entry name" value="maleylpyruvate isomerase family mycothiol-dependent enzyme"/>
    <property type="match status" value="1"/>
</dbReference>
<organism evidence="2 3">
    <name type="scientific">Corynebacterium atypicum</name>
    <dbReference type="NCBI Taxonomy" id="191610"/>
    <lineage>
        <taxon>Bacteria</taxon>
        <taxon>Bacillati</taxon>
        <taxon>Actinomycetota</taxon>
        <taxon>Actinomycetes</taxon>
        <taxon>Mycobacteriales</taxon>
        <taxon>Corynebacteriaceae</taxon>
        <taxon>Corynebacterium</taxon>
    </lineage>
</organism>
<protein>
    <submittedName>
        <fullName evidence="2">Maleylpyruvate isomerase</fullName>
    </submittedName>
</protein>
<name>A0ABN4DCG4_9CORY</name>
<dbReference type="EMBL" id="CP008944">
    <property type="protein sequence ID" value="AIG63883.1"/>
    <property type="molecule type" value="Genomic_DNA"/>
</dbReference>
<keyword evidence="2" id="KW-0413">Isomerase</keyword>
<dbReference type="Proteomes" id="UP000028504">
    <property type="component" value="Chromosome"/>
</dbReference>
<dbReference type="SUPFAM" id="SSF55718">
    <property type="entry name" value="SCP-like"/>
    <property type="match status" value="1"/>
</dbReference>
<dbReference type="InterPro" id="IPR017517">
    <property type="entry name" value="Maleyloyr_isom"/>
</dbReference>
<keyword evidence="3" id="KW-1185">Reference proteome</keyword>
<dbReference type="Pfam" id="PF11716">
    <property type="entry name" value="MDMPI_N"/>
    <property type="match status" value="1"/>
</dbReference>
<accession>A0ABN4DCG4</accession>
<dbReference type="InterPro" id="IPR034660">
    <property type="entry name" value="DinB/YfiT-like"/>
</dbReference>
<evidence type="ECO:0000313" key="3">
    <source>
        <dbReference type="Proteomes" id="UP000028504"/>
    </source>
</evidence>
<sequence>MASAQLFSDLPLSERLALARRGTAHYSSQLALIDAVDFGEPTLLSGWSRAHLIAHVAYNAAALCNLMHWARTGEKTPMYASPDARGKEIEFGATLIPDALRNLHDHTVARLDVAWRDLPEKCWHNQVTTAQGRDVPAEETLWMRSREVWIHAVDLDVTAGFGDIPEVILRTLLHEIPGKWAGKGTGKDLVLVEEGGRGERVAVTESATREVRGSLAGLVRWAAGRGTGGVDTDAEPPRWL</sequence>
<proteinExistence type="predicted"/>
<dbReference type="SUPFAM" id="SSF109854">
    <property type="entry name" value="DinB/YfiT-like putative metalloenzymes"/>
    <property type="match status" value="1"/>
</dbReference>
<evidence type="ECO:0000313" key="2">
    <source>
        <dbReference type="EMBL" id="AIG63883.1"/>
    </source>
</evidence>
<dbReference type="Gene3D" id="1.20.120.450">
    <property type="entry name" value="dinb family like domain"/>
    <property type="match status" value="1"/>
</dbReference>
<evidence type="ECO:0000259" key="1">
    <source>
        <dbReference type="Pfam" id="PF11716"/>
    </source>
</evidence>
<gene>
    <name evidence="2" type="ORF">CATYP_03500</name>
</gene>
<dbReference type="InterPro" id="IPR024344">
    <property type="entry name" value="MDMPI_metal-binding"/>
</dbReference>
<dbReference type="Gene3D" id="3.30.1050.20">
    <property type="match status" value="1"/>
</dbReference>
<feature type="domain" description="Mycothiol-dependent maleylpyruvate isomerase metal-binding" evidence="1">
    <location>
        <begin position="23"/>
        <end position="155"/>
    </location>
</feature>
<dbReference type="GO" id="GO:0016853">
    <property type="term" value="F:isomerase activity"/>
    <property type="evidence" value="ECO:0007669"/>
    <property type="project" value="UniProtKB-KW"/>
</dbReference>
<dbReference type="InterPro" id="IPR036527">
    <property type="entry name" value="SCP2_sterol-bd_dom_sf"/>
</dbReference>